<feature type="compositionally biased region" description="Polar residues" evidence="1">
    <location>
        <begin position="1"/>
        <end position="10"/>
    </location>
</feature>
<protein>
    <submittedName>
        <fullName evidence="2">Uncharacterized protein</fullName>
    </submittedName>
</protein>
<name>A0AAI8Z5K6_9PEZI</name>
<dbReference type="AlphaFoldDB" id="A0AAI8Z5K6"/>
<accession>A0AAI8Z5K6</accession>
<dbReference type="Proteomes" id="UP001296104">
    <property type="component" value="Unassembled WGS sequence"/>
</dbReference>
<organism evidence="2 3">
    <name type="scientific">Lecanosticta acicola</name>
    <dbReference type="NCBI Taxonomy" id="111012"/>
    <lineage>
        <taxon>Eukaryota</taxon>
        <taxon>Fungi</taxon>
        <taxon>Dikarya</taxon>
        <taxon>Ascomycota</taxon>
        <taxon>Pezizomycotina</taxon>
        <taxon>Dothideomycetes</taxon>
        <taxon>Dothideomycetidae</taxon>
        <taxon>Mycosphaerellales</taxon>
        <taxon>Mycosphaerellaceae</taxon>
        <taxon>Lecanosticta</taxon>
    </lineage>
</organism>
<evidence type="ECO:0000256" key="1">
    <source>
        <dbReference type="SAM" id="MobiDB-lite"/>
    </source>
</evidence>
<proteinExistence type="predicted"/>
<sequence length="82" mass="9403">MSANKSTAFDPNSVPKPSNYELEKPYGGTKGFMESYGLKVWELDDHEERKAILDGLREHEWQSRVEAARERHEGQLRGAGRK</sequence>
<comment type="caution">
    <text evidence="2">The sequence shown here is derived from an EMBL/GenBank/DDBJ whole genome shotgun (WGS) entry which is preliminary data.</text>
</comment>
<evidence type="ECO:0000313" key="2">
    <source>
        <dbReference type="EMBL" id="CAK4032786.1"/>
    </source>
</evidence>
<keyword evidence="3" id="KW-1185">Reference proteome</keyword>
<gene>
    <name evidence="2" type="ORF">LECACI_7A007944</name>
</gene>
<reference evidence="2" key="1">
    <citation type="submission" date="2023-11" db="EMBL/GenBank/DDBJ databases">
        <authorList>
            <person name="Alioto T."/>
            <person name="Alioto T."/>
            <person name="Gomez Garrido J."/>
        </authorList>
    </citation>
    <scope>NUCLEOTIDE SEQUENCE</scope>
</reference>
<evidence type="ECO:0000313" key="3">
    <source>
        <dbReference type="Proteomes" id="UP001296104"/>
    </source>
</evidence>
<feature type="region of interest" description="Disordered" evidence="1">
    <location>
        <begin position="1"/>
        <end position="28"/>
    </location>
</feature>
<dbReference type="EMBL" id="CAVMBE010000070">
    <property type="protein sequence ID" value="CAK4032786.1"/>
    <property type="molecule type" value="Genomic_DNA"/>
</dbReference>